<dbReference type="AlphaFoldDB" id="A0A6G0N905"/>
<evidence type="ECO:0000313" key="3">
    <source>
        <dbReference type="Proteomes" id="UP000476176"/>
    </source>
</evidence>
<accession>A0A6G0N905</accession>
<proteinExistence type="predicted"/>
<organism evidence="2 3">
    <name type="scientific">Phytophthora fragariae</name>
    <dbReference type="NCBI Taxonomy" id="53985"/>
    <lineage>
        <taxon>Eukaryota</taxon>
        <taxon>Sar</taxon>
        <taxon>Stramenopiles</taxon>
        <taxon>Oomycota</taxon>
        <taxon>Peronosporomycetes</taxon>
        <taxon>Peronosporales</taxon>
        <taxon>Peronosporaceae</taxon>
        <taxon>Phytophthora</taxon>
    </lineage>
</organism>
<sequence>MTAYDIAVTVSKVVTIITSLTMRVSLFPDWNRWRKNRSTGDMSVRPHLWQLVRV</sequence>
<keyword evidence="1" id="KW-1133">Transmembrane helix</keyword>
<keyword evidence="1" id="KW-0472">Membrane</keyword>
<feature type="transmembrane region" description="Helical" evidence="1">
    <location>
        <begin position="6"/>
        <end position="27"/>
    </location>
</feature>
<name>A0A6G0N905_9STRA</name>
<keyword evidence="1" id="KW-0812">Transmembrane</keyword>
<evidence type="ECO:0000313" key="2">
    <source>
        <dbReference type="EMBL" id="KAE9196722.1"/>
    </source>
</evidence>
<comment type="caution">
    <text evidence="2">The sequence shown here is derived from an EMBL/GenBank/DDBJ whole genome shotgun (WGS) entry which is preliminary data.</text>
</comment>
<protein>
    <submittedName>
        <fullName evidence="2">Uncharacterized protein</fullName>
    </submittedName>
</protein>
<dbReference type="EMBL" id="QXGC01001751">
    <property type="protein sequence ID" value="KAE9196722.1"/>
    <property type="molecule type" value="Genomic_DNA"/>
</dbReference>
<evidence type="ECO:0000256" key="1">
    <source>
        <dbReference type="SAM" id="Phobius"/>
    </source>
</evidence>
<reference evidence="2 3" key="1">
    <citation type="submission" date="2018-09" db="EMBL/GenBank/DDBJ databases">
        <title>Genomic investigation of the strawberry pathogen Phytophthora fragariae indicates pathogenicity is determined by transcriptional variation in three key races.</title>
        <authorList>
            <person name="Adams T.M."/>
            <person name="Armitage A.D."/>
            <person name="Sobczyk M.K."/>
            <person name="Bates H.J."/>
            <person name="Dunwell J.M."/>
            <person name="Nellist C.F."/>
            <person name="Harrison R.J."/>
        </authorList>
    </citation>
    <scope>NUCLEOTIDE SEQUENCE [LARGE SCALE GENOMIC DNA]</scope>
    <source>
        <strain evidence="2 3">BC-23</strain>
    </source>
</reference>
<gene>
    <name evidence="2" type="ORF">PF004_g20051</name>
</gene>
<dbReference type="Proteomes" id="UP000476176">
    <property type="component" value="Unassembled WGS sequence"/>
</dbReference>